<dbReference type="SUPFAM" id="SSF56300">
    <property type="entry name" value="Metallo-dependent phosphatases"/>
    <property type="match status" value="1"/>
</dbReference>
<evidence type="ECO:0000256" key="2">
    <source>
        <dbReference type="SAM" id="Phobius"/>
    </source>
</evidence>
<dbReference type="RefSeq" id="XP_015653819.1">
    <property type="nucleotide sequence ID" value="XM_015807737.1"/>
</dbReference>
<feature type="transmembrane region" description="Helical" evidence="2">
    <location>
        <begin position="34"/>
        <end position="52"/>
    </location>
</feature>
<keyword evidence="4" id="KW-1185">Reference proteome</keyword>
<dbReference type="VEuPathDB" id="TriTrypDB:LpyrH10_25_1560"/>
<proteinExistence type="predicted"/>
<keyword evidence="2" id="KW-0472">Membrane</keyword>
<dbReference type="GeneID" id="26908942"/>
<feature type="region of interest" description="Disordered" evidence="1">
    <location>
        <begin position="409"/>
        <end position="487"/>
    </location>
</feature>
<dbReference type="OrthoDB" id="1883418at2759"/>
<feature type="transmembrane region" description="Helical" evidence="2">
    <location>
        <begin position="116"/>
        <end position="134"/>
    </location>
</feature>
<feature type="transmembrane region" description="Helical" evidence="2">
    <location>
        <begin position="866"/>
        <end position="884"/>
    </location>
</feature>
<accession>A0A0M9FSU5</accession>
<gene>
    <name evidence="3" type="ORF">ABB37_08658</name>
</gene>
<comment type="caution">
    <text evidence="3">The sequence shown here is derived from an EMBL/GenBank/DDBJ whole genome shotgun (WGS) entry which is preliminary data.</text>
</comment>
<feature type="transmembrane region" description="Helical" evidence="2">
    <location>
        <begin position="959"/>
        <end position="983"/>
    </location>
</feature>
<feature type="transmembrane region" description="Helical" evidence="2">
    <location>
        <begin position="921"/>
        <end position="939"/>
    </location>
</feature>
<feature type="transmembrane region" description="Helical" evidence="2">
    <location>
        <begin position="73"/>
        <end position="92"/>
    </location>
</feature>
<dbReference type="Proteomes" id="UP000037923">
    <property type="component" value="Unassembled WGS sequence"/>
</dbReference>
<dbReference type="PANTHER" id="PTHR34211:SF3">
    <property type="entry name" value="CALCINEURIN-LIKE METALLO-PHOSPHOESTERASE SUPERFAMILY PROTEIN"/>
    <property type="match status" value="1"/>
</dbReference>
<feature type="compositionally biased region" description="Low complexity" evidence="1">
    <location>
        <begin position="475"/>
        <end position="487"/>
    </location>
</feature>
<evidence type="ECO:0008006" key="5">
    <source>
        <dbReference type="Google" id="ProtNLM"/>
    </source>
</evidence>
<dbReference type="PANTHER" id="PTHR34211">
    <property type="entry name" value="CALCINEURIN-LIKE METALLO-PHOSPHOESTERASE SUPERFAMILY PROTEIN"/>
    <property type="match status" value="1"/>
</dbReference>
<feature type="compositionally biased region" description="Basic and acidic residues" evidence="1">
    <location>
        <begin position="418"/>
        <end position="437"/>
    </location>
</feature>
<dbReference type="OMA" id="FYWILVT"/>
<evidence type="ECO:0000313" key="3">
    <source>
        <dbReference type="EMBL" id="KPA75380.1"/>
    </source>
</evidence>
<feature type="transmembrane region" description="Helical" evidence="2">
    <location>
        <begin position="1086"/>
        <end position="1111"/>
    </location>
</feature>
<protein>
    <recommendedName>
        <fullName evidence="5">Calcineurin-like phosphoesterase domain-containing protein</fullName>
    </recommendedName>
</protein>
<sequence length="1238" mass="137570">MTANQNFPSLSHWADRVEAVLVAAVGRLTVVRSGIFWTLSYVILLALMYLFHSPFRAQVNTRTDWYAQLTKGLQIWLGVVLLCFHVGPHLYVSHSTHARSSNAATMAQRMFVEDTVASIFFPTFCFNSFLFLMIHKFKRRYTLAFTYGPSLTLILINSVLLATFAAMHYTVCEELFSTVVPAVAASNSVSGKVRAATVDRASRIVCPRPVNENPFQCIAFLSTICVVFVVVDYVYKACWADGNPSRGILWAELYPPKPKSESAVGGAPASGAITAPMVLHWWRALRAREEHLDLSAQLHLREGDPRLKESLPKTIRFNHRHGMEAINVACPDGWRDKQDQLSEAAEKYMLQPTNRPGMVPWFSTFIFNTTWQTIARLALDFLTFDVRILQKNAAPKVFHLHFAKSLATLPRLPPLPTPHDDINNSTVKQEEKERQSKSAEGTAGQRSDAPAVKSPEQRPRKTAESTPPKSPSPAPKKTTSPATTPSLLPSMAATAAQEGEADAKPDVWFDWIADVGDGFNSTYSMARLLAQPFLRLPWHHPSTLLRGLARLTGQCDVTPPESSMTEDTLHYLPRGSFVVVGGDLAYPSPNDETFTTRLFVPYRDALSDNAHLKGLYSAAQPHVVAPGAEDKDVAHMHLLDAMTVSKMASGRSGLPRGTASTEVALRSVPLLFAIPGNHDWFDGLGTYMKYILERTWIGGWLMPQKSSYFVLRLPYNWFMLCLDAGCEQDIDAAQRNYFLDVIEKYMNEESCVILSIHEPSWIYDSMLHADRLMQPETSRLCEALGTRLRMQLAGDIHNYSRHVPRDASTEAPMLVVSGGGGAFMHGPRLTPVVAHCAAYRRACAFPASNTLGTLLSRLLGFRVINWKFDLIIGVCCFMVVVSLLPQSIKDTHRGASPVVLATLPDAAGVWWERTCTYIDLLFSRGVASVVATVLFFVAFTAAGTEKSAALWKRGLHASFWTGITVLICCGMLSLLLCTMEYMVDNRLLVSSKAHWGSAVEDQVRLTVDSLLNHTQVILGGTERSRLALQIRRVQNALYGRALVNWGGIFLRCLDPLEMLAYLSEKVSADEMGSFVAGASRIDEVLYYLYFLFFYWILVTPLVSFVIGSYLVCSVTFFDCMYDATYSAFQIEEFKNFVRFKIDATTRELHAYVVTMRHVPKAWHWDAAHQAELKSDVAKFAPPHLRANPSRWNGRPFRAGAGLGGGGGKDGLAEKGNEDGAEILEHFVCSPHVIPGVVS</sequence>
<evidence type="ECO:0000313" key="4">
    <source>
        <dbReference type="Proteomes" id="UP000037923"/>
    </source>
</evidence>
<evidence type="ECO:0000256" key="1">
    <source>
        <dbReference type="SAM" id="MobiDB-lite"/>
    </source>
</evidence>
<dbReference type="InterPro" id="IPR029052">
    <property type="entry name" value="Metallo-depent_PP-like"/>
</dbReference>
<reference evidence="3 4" key="1">
    <citation type="submission" date="2015-07" db="EMBL/GenBank/DDBJ databases">
        <title>High-quality genome of monoxenous trypanosomatid Leptomonas pyrrhocoris.</title>
        <authorList>
            <person name="Flegontov P."/>
            <person name="Butenko A."/>
            <person name="Firsov S."/>
            <person name="Vlcek C."/>
            <person name="Logacheva M.D."/>
            <person name="Field M."/>
            <person name="Filatov D."/>
            <person name="Flegontova O."/>
            <person name="Gerasimov E."/>
            <person name="Jackson A.P."/>
            <person name="Kelly S."/>
            <person name="Opperdoes F."/>
            <person name="O'Reilly A."/>
            <person name="Votypka J."/>
            <person name="Yurchenko V."/>
            <person name="Lukes J."/>
        </authorList>
    </citation>
    <scope>NUCLEOTIDE SEQUENCE [LARGE SCALE GENOMIC DNA]</scope>
    <source>
        <strain evidence="3">H10</strain>
    </source>
</reference>
<dbReference type="EMBL" id="LGTL01000025">
    <property type="protein sequence ID" value="KPA75380.1"/>
    <property type="molecule type" value="Genomic_DNA"/>
</dbReference>
<dbReference type="AlphaFoldDB" id="A0A0M9FSU5"/>
<name>A0A0M9FSU5_LEPPY</name>
<keyword evidence="2" id="KW-0812">Transmembrane</keyword>
<organism evidence="3 4">
    <name type="scientific">Leptomonas pyrrhocoris</name>
    <name type="common">Firebug parasite</name>
    <dbReference type="NCBI Taxonomy" id="157538"/>
    <lineage>
        <taxon>Eukaryota</taxon>
        <taxon>Discoba</taxon>
        <taxon>Euglenozoa</taxon>
        <taxon>Kinetoplastea</taxon>
        <taxon>Metakinetoplastina</taxon>
        <taxon>Trypanosomatida</taxon>
        <taxon>Trypanosomatidae</taxon>
        <taxon>Leishmaniinae</taxon>
        <taxon>Leptomonas</taxon>
    </lineage>
</organism>
<feature type="transmembrane region" description="Helical" evidence="2">
    <location>
        <begin position="146"/>
        <end position="169"/>
    </location>
</feature>
<dbReference type="Gene3D" id="3.60.21.10">
    <property type="match status" value="1"/>
</dbReference>
<keyword evidence="2" id="KW-1133">Transmembrane helix</keyword>